<gene>
    <name evidence="1" type="ORF">L6452_39866</name>
</gene>
<accession>A0ACB8XTI6</accession>
<dbReference type="Proteomes" id="UP001055879">
    <property type="component" value="Linkage Group LG15"/>
</dbReference>
<name>A0ACB8XTI6_ARCLA</name>
<evidence type="ECO:0000313" key="1">
    <source>
        <dbReference type="EMBL" id="KAI3673738.1"/>
    </source>
</evidence>
<evidence type="ECO:0000313" key="2">
    <source>
        <dbReference type="Proteomes" id="UP001055879"/>
    </source>
</evidence>
<proteinExistence type="predicted"/>
<reference evidence="2" key="1">
    <citation type="journal article" date="2022" name="Mol. Ecol. Resour.">
        <title>The genomes of chicory, endive, great burdock and yacon provide insights into Asteraceae palaeo-polyploidization history and plant inulin production.</title>
        <authorList>
            <person name="Fan W."/>
            <person name="Wang S."/>
            <person name="Wang H."/>
            <person name="Wang A."/>
            <person name="Jiang F."/>
            <person name="Liu H."/>
            <person name="Zhao H."/>
            <person name="Xu D."/>
            <person name="Zhang Y."/>
        </authorList>
    </citation>
    <scope>NUCLEOTIDE SEQUENCE [LARGE SCALE GENOMIC DNA]</scope>
    <source>
        <strain evidence="2">cv. Niubang</strain>
    </source>
</reference>
<organism evidence="1 2">
    <name type="scientific">Arctium lappa</name>
    <name type="common">Greater burdock</name>
    <name type="synonym">Lappa major</name>
    <dbReference type="NCBI Taxonomy" id="4217"/>
    <lineage>
        <taxon>Eukaryota</taxon>
        <taxon>Viridiplantae</taxon>
        <taxon>Streptophyta</taxon>
        <taxon>Embryophyta</taxon>
        <taxon>Tracheophyta</taxon>
        <taxon>Spermatophyta</taxon>
        <taxon>Magnoliopsida</taxon>
        <taxon>eudicotyledons</taxon>
        <taxon>Gunneridae</taxon>
        <taxon>Pentapetalae</taxon>
        <taxon>asterids</taxon>
        <taxon>campanulids</taxon>
        <taxon>Asterales</taxon>
        <taxon>Asteraceae</taxon>
        <taxon>Carduoideae</taxon>
        <taxon>Cardueae</taxon>
        <taxon>Arctiinae</taxon>
        <taxon>Arctium</taxon>
    </lineage>
</organism>
<protein>
    <submittedName>
        <fullName evidence="1">Uncharacterized protein</fullName>
    </submittedName>
</protein>
<dbReference type="EMBL" id="CM042061">
    <property type="protein sequence ID" value="KAI3673738.1"/>
    <property type="molecule type" value="Genomic_DNA"/>
</dbReference>
<keyword evidence="2" id="KW-1185">Reference proteome</keyword>
<comment type="caution">
    <text evidence="1">The sequence shown here is derived from an EMBL/GenBank/DDBJ whole genome shotgun (WGS) entry which is preliminary data.</text>
</comment>
<sequence length="543" mass="59846">MVSLKPFMLFLLLTLASHGVSSQQNQQQSTGFVGVVGGGSGDIPARVVQRRSVIEAGSINGDNSNMILAEKRTRRKDPRNDFKYYTGGWNISNDHYISSVSFPGFPLYGIAAIWFMGFGLFLLVIGCYYCCYRRKIAYGYSRNAYALSLAFLALFTIAAIVGCVILYTGQGRFHTSTTDTLDFVVRQSKDTVHNLNNVLDILATAKGIGVDQVSLPPDMKNNIDRVDKMVNDAARDLDSDTKKNEKHIQDVLKSVRLALIIVAAVMLLVALLGFVFSIFGLQVLVYILVVVGWILVTATFILCGIFLTLHNVMGDTCVAMDEWVQNPTAHTALDDILPCVDNATAKETVFQCKDVTFQLVGIVNKIINNVANIEPSPPFIGFLNYNQSGPLVPTLCNPLNPDKTDRKCQVGEVDASNASEVWKDYVCQVSTQDICTNVGRLTPKMYNQMSAAANVSSGLSNYGPFLAGLLDCSFVRYTFTRVHSDHCPNLTEYSKWVYIGLAMVSVAVMLSLVLWVLYARERRHRKYTKLGVVGSGQSSFATK</sequence>
<reference evidence="1 2" key="2">
    <citation type="journal article" date="2022" name="Mol. Ecol. Resour.">
        <title>The genomes of chicory, endive, great burdock and yacon provide insights into Asteraceae paleo-polyploidization history and plant inulin production.</title>
        <authorList>
            <person name="Fan W."/>
            <person name="Wang S."/>
            <person name="Wang H."/>
            <person name="Wang A."/>
            <person name="Jiang F."/>
            <person name="Liu H."/>
            <person name="Zhao H."/>
            <person name="Xu D."/>
            <person name="Zhang Y."/>
        </authorList>
    </citation>
    <scope>NUCLEOTIDE SEQUENCE [LARGE SCALE GENOMIC DNA]</scope>
    <source>
        <strain evidence="2">cv. Niubang</strain>
    </source>
</reference>